<organism evidence="1 2">
    <name type="scientific">Allorhodopirellula heiligendammensis</name>
    <dbReference type="NCBI Taxonomy" id="2714739"/>
    <lineage>
        <taxon>Bacteria</taxon>
        <taxon>Pseudomonadati</taxon>
        <taxon>Planctomycetota</taxon>
        <taxon>Planctomycetia</taxon>
        <taxon>Pirellulales</taxon>
        <taxon>Pirellulaceae</taxon>
        <taxon>Allorhodopirellula</taxon>
    </lineage>
</organism>
<dbReference type="AlphaFoldDB" id="A0A5C6C721"/>
<dbReference type="EMBL" id="SJPU01000001">
    <property type="protein sequence ID" value="TWU19885.1"/>
    <property type="molecule type" value="Genomic_DNA"/>
</dbReference>
<evidence type="ECO:0000313" key="1">
    <source>
        <dbReference type="EMBL" id="TWU19885.1"/>
    </source>
</evidence>
<comment type="caution">
    <text evidence="1">The sequence shown here is derived from an EMBL/GenBank/DDBJ whole genome shotgun (WGS) entry which is preliminary data.</text>
</comment>
<sequence>MFRVPRECVAACDCEMVNLPRMHQPSRRLTPWGMIVIGTVASFNLHLRHGIDELRHEEHQKY</sequence>
<gene>
    <name evidence="1" type="ORF">Poly21_20640</name>
</gene>
<keyword evidence="2" id="KW-1185">Reference proteome</keyword>
<protein>
    <submittedName>
        <fullName evidence="1">Uncharacterized protein</fullName>
    </submittedName>
</protein>
<name>A0A5C6C721_9BACT</name>
<accession>A0A5C6C721</accession>
<reference evidence="1 2" key="1">
    <citation type="journal article" date="2020" name="Antonie Van Leeuwenhoek">
        <title>Rhodopirellula heiligendammensis sp. nov., Rhodopirellula pilleata sp. nov., and Rhodopirellula solitaria sp. nov. isolated from natural or artificial marine surfaces in Northern Germany and California, USA, and emended description of the genus Rhodopirellula.</title>
        <authorList>
            <person name="Kallscheuer N."/>
            <person name="Wiegand S."/>
            <person name="Jogler M."/>
            <person name="Boedeker C."/>
            <person name="Peeters S.H."/>
            <person name="Rast P."/>
            <person name="Heuer A."/>
            <person name="Jetten M.S.M."/>
            <person name="Rohde M."/>
            <person name="Jogler C."/>
        </authorList>
    </citation>
    <scope>NUCLEOTIDE SEQUENCE [LARGE SCALE GENOMIC DNA]</scope>
    <source>
        <strain evidence="1 2">Poly21</strain>
    </source>
</reference>
<dbReference type="Proteomes" id="UP000319908">
    <property type="component" value="Unassembled WGS sequence"/>
</dbReference>
<evidence type="ECO:0000313" key="2">
    <source>
        <dbReference type="Proteomes" id="UP000319908"/>
    </source>
</evidence>
<proteinExistence type="predicted"/>